<evidence type="ECO:0000313" key="2">
    <source>
        <dbReference type="EMBL" id="KAK4246892.1"/>
    </source>
</evidence>
<accession>A0AAN7CTB7</accession>
<gene>
    <name evidence="2" type="ORF">C7999DRAFT_14992</name>
</gene>
<protein>
    <submittedName>
        <fullName evidence="2">Uncharacterized protein</fullName>
    </submittedName>
</protein>
<feature type="compositionally biased region" description="Basic residues" evidence="1">
    <location>
        <begin position="146"/>
        <end position="155"/>
    </location>
</feature>
<feature type="compositionally biased region" description="Basic and acidic residues" evidence="1">
    <location>
        <begin position="31"/>
        <end position="44"/>
    </location>
</feature>
<keyword evidence="3" id="KW-1185">Reference proteome</keyword>
<dbReference type="Proteomes" id="UP001303647">
    <property type="component" value="Unassembled WGS sequence"/>
</dbReference>
<evidence type="ECO:0000313" key="3">
    <source>
        <dbReference type="Proteomes" id="UP001303647"/>
    </source>
</evidence>
<dbReference type="EMBL" id="MU857664">
    <property type="protein sequence ID" value="KAK4246892.1"/>
    <property type="molecule type" value="Genomic_DNA"/>
</dbReference>
<proteinExistence type="predicted"/>
<feature type="region of interest" description="Disordered" evidence="1">
    <location>
        <begin position="1"/>
        <end position="70"/>
    </location>
</feature>
<feature type="region of interest" description="Disordered" evidence="1">
    <location>
        <begin position="95"/>
        <end position="204"/>
    </location>
</feature>
<organism evidence="2 3">
    <name type="scientific">Corynascus novoguineensis</name>
    <dbReference type="NCBI Taxonomy" id="1126955"/>
    <lineage>
        <taxon>Eukaryota</taxon>
        <taxon>Fungi</taxon>
        <taxon>Dikarya</taxon>
        <taxon>Ascomycota</taxon>
        <taxon>Pezizomycotina</taxon>
        <taxon>Sordariomycetes</taxon>
        <taxon>Sordariomycetidae</taxon>
        <taxon>Sordariales</taxon>
        <taxon>Chaetomiaceae</taxon>
        <taxon>Corynascus</taxon>
    </lineage>
</organism>
<feature type="compositionally biased region" description="Low complexity" evidence="1">
    <location>
        <begin position="315"/>
        <end position="326"/>
    </location>
</feature>
<feature type="compositionally biased region" description="Basic and acidic residues" evidence="1">
    <location>
        <begin position="328"/>
        <end position="340"/>
    </location>
</feature>
<feature type="compositionally biased region" description="Basic and acidic residues" evidence="1">
    <location>
        <begin position="180"/>
        <end position="204"/>
    </location>
</feature>
<reference evidence="2" key="1">
    <citation type="journal article" date="2023" name="Mol. Phylogenet. Evol.">
        <title>Genome-scale phylogeny and comparative genomics of the fungal order Sordariales.</title>
        <authorList>
            <person name="Hensen N."/>
            <person name="Bonometti L."/>
            <person name="Westerberg I."/>
            <person name="Brannstrom I.O."/>
            <person name="Guillou S."/>
            <person name="Cros-Aarteil S."/>
            <person name="Calhoun S."/>
            <person name="Haridas S."/>
            <person name="Kuo A."/>
            <person name="Mondo S."/>
            <person name="Pangilinan J."/>
            <person name="Riley R."/>
            <person name="LaButti K."/>
            <person name="Andreopoulos B."/>
            <person name="Lipzen A."/>
            <person name="Chen C."/>
            <person name="Yan M."/>
            <person name="Daum C."/>
            <person name="Ng V."/>
            <person name="Clum A."/>
            <person name="Steindorff A."/>
            <person name="Ohm R.A."/>
            <person name="Martin F."/>
            <person name="Silar P."/>
            <person name="Natvig D.O."/>
            <person name="Lalanne C."/>
            <person name="Gautier V."/>
            <person name="Ament-Velasquez S.L."/>
            <person name="Kruys A."/>
            <person name="Hutchinson M.I."/>
            <person name="Powell A.J."/>
            <person name="Barry K."/>
            <person name="Miller A.N."/>
            <person name="Grigoriev I.V."/>
            <person name="Debuchy R."/>
            <person name="Gladieux P."/>
            <person name="Hiltunen Thoren M."/>
            <person name="Johannesson H."/>
        </authorList>
    </citation>
    <scope>NUCLEOTIDE SEQUENCE</scope>
    <source>
        <strain evidence="2">CBS 359.72</strain>
    </source>
</reference>
<reference evidence="2" key="2">
    <citation type="submission" date="2023-05" db="EMBL/GenBank/DDBJ databases">
        <authorList>
            <consortium name="Lawrence Berkeley National Laboratory"/>
            <person name="Steindorff A."/>
            <person name="Hensen N."/>
            <person name="Bonometti L."/>
            <person name="Westerberg I."/>
            <person name="Brannstrom I.O."/>
            <person name="Guillou S."/>
            <person name="Cros-Aarteil S."/>
            <person name="Calhoun S."/>
            <person name="Haridas S."/>
            <person name="Kuo A."/>
            <person name="Mondo S."/>
            <person name="Pangilinan J."/>
            <person name="Riley R."/>
            <person name="Labutti K."/>
            <person name="Andreopoulos B."/>
            <person name="Lipzen A."/>
            <person name="Chen C."/>
            <person name="Yanf M."/>
            <person name="Daum C."/>
            <person name="Ng V."/>
            <person name="Clum A."/>
            <person name="Ohm R."/>
            <person name="Martin F."/>
            <person name="Silar P."/>
            <person name="Natvig D."/>
            <person name="Lalanne C."/>
            <person name="Gautier V."/>
            <person name="Ament-Velasquez S.L."/>
            <person name="Kruys A."/>
            <person name="Hutchinson M.I."/>
            <person name="Powell A.J."/>
            <person name="Barry K."/>
            <person name="Miller A.N."/>
            <person name="Grigoriev I.V."/>
            <person name="Debuchy R."/>
            <person name="Gladieux P."/>
            <person name="Thoren M.H."/>
            <person name="Johannesson H."/>
        </authorList>
    </citation>
    <scope>NUCLEOTIDE SEQUENCE</scope>
    <source>
        <strain evidence="2">CBS 359.72</strain>
    </source>
</reference>
<sequence>MGLLLRHSNSFTHCSEGPSPSRLSNQASDLDQDRDLWEPSPDRHRPIRYNHSSQSRSKSTRISDRKTISSEQHLNDRYTCAAHRHEIRLNRLCGPRYNRNRNHQTHHVKPRGSFAADAEEGRALARSSSVVLPGEPLATISSPSSKWRRTNSRRSRSCESSISFVPQGQEEGVNNRRRPPSLERQDAFRDERTAKRRRAESGCRLQKEEDYNGDEFERERECEHERAQVAELYRIGLLYDDEHERGEGFSLDRIIRDEPAYSLRVRPTPGRTQRHWAGRDRPAGGDYVSLSAAVDLAFSAFGEDETLARWMLSGSSSSSSLSGSMDSDLDRAAGEEEARPWREAMRDTPRLTVLYELADDAVSAVSAGDSLDDISVSELSFVGNGELGDDELVWAMLDGNDGKTAPEAVNAVVGEDEGVDPWVVLGHDGS</sequence>
<comment type="caution">
    <text evidence="2">The sequence shown here is derived from an EMBL/GenBank/DDBJ whole genome shotgun (WGS) entry which is preliminary data.</text>
</comment>
<name>A0AAN7CTB7_9PEZI</name>
<feature type="region of interest" description="Disordered" evidence="1">
    <location>
        <begin position="315"/>
        <end position="340"/>
    </location>
</feature>
<feature type="compositionally biased region" description="Basic and acidic residues" evidence="1">
    <location>
        <begin position="61"/>
        <end position="70"/>
    </location>
</feature>
<evidence type="ECO:0000256" key="1">
    <source>
        <dbReference type="SAM" id="MobiDB-lite"/>
    </source>
</evidence>
<dbReference type="AlphaFoldDB" id="A0AAN7CTB7"/>
<feature type="compositionally biased region" description="Basic residues" evidence="1">
    <location>
        <begin position="98"/>
        <end position="110"/>
    </location>
</feature>